<sequence>MPYCVASNCKNRSFSKSQKQCEVEVENKVTFHLFPKNIERRRIWLDTIGLTNKSVPKYAYLCSCHFSPETFDRTSAFKVRLKDDAVPNVCIQDNAVLQETCSVDRERECSECIEFFLADEATLHLDAAEPSSSIDQVCESANKRPRIDSPSKDFKQKNVSCQTPQPPRCIDKGTWVSKSLIATSPTKERPRHIIKELMESHRNEIKHLKETAQRTKKRIATLRYVMGELGKRKDLNLQELDVLIDIGKSNADLLKRVVKKSTHATVPK</sequence>
<feature type="coiled-coil region" evidence="13">
    <location>
        <begin position="191"/>
        <end position="218"/>
    </location>
</feature>
<keyword evidence="8 12" id="KW-0238">DNA-binding</keyword>
<comment type="subcellular location">
    <subcellularLocation>
        <location evidence="1">Nucleus</location>
        <location evidence="1">Nucleoplasm</location>
    </subcellularLocation>
</comment>
<keyword evidence="11" id="KW-0131">Cell cycle</keyword>
<dbReference type="InterPro" id="IPR026516">
    <property type="entry name" value="THAP1/10"/>
</dbReference>
<evidence type="ECO:0000256" key="4">
    <source>
        <dbReference type="ARBA" id="ARBA00022771"/>
    </source>
</evidence>
<keyword evidence="9" id="KW-0804">Transcription</keyword>
<dbReference type="PANTHER" id="PTHR46600:SF1">
    <property type="entry name" value="THAP DOMAIN-CONTAINING PROTEIN 1"/>
    <property type="match status" value="1"/>
</dbReference>
<feature type="region of interest" description="Disordered" evidence="14">
    <location>
        <begin position="143"/>
        <end position="163"/>
    </location>
</feature>
<evidence type="ECO:0000256" key="11">
    <source>
        <dbReference type="ARBA" id="ARBA00023306"/>
    </source>
</evidence>
<evidence type="ECO:0000313" key="16">
    <source>
        <dbReference type="Proteomes" id="UP000829291"/>
    </source>
</evidence>
<dbReference type="InterPro" id="IPR006612">
    <property type="entry name" value="THAP_Znf"/>
</dbReference>
<evidence type="ECO:0000256" key="1">
    <source>
        <dbReference type="ARBA" id="ARBA00004642"/>
    </source>
</evidence>
<dbReference type="SUPFAM" id="SSF57716">
    <property type="entry name" value="Glucocorticoid receptor-like (DNA-binding domain)"/>
    <property type="match status" value="1"/>
</dbReference>
<dbReference type="PANTHER" id="PTHR46600">
    <property type="entry name" value="THAP DOMAIN-CONTAINING"/>
    <property type="match status" value="1"/>
</dbReference>
<keyword evidence="10" id="KW-0539">Nucleus</keyword>
<evidence type="ECO:0000256" key="13">
    <source>
        <dbReference type="SAM" id="Coils"/>
    </source>
</evidence>
<evidence type="ECO:0000256" key="10">
    <source>
        <dbReference type="ARBA" id="ARBA00023242"/>
    </source>
</evidence>
<comment type="similarity">
    <text evidence="2">Belongs to the THAP1 family.</text>
</comment>
<feature type="compositionally biased region" description="Basic and acidic residues" evidence="14">
    <location>
        <begin position="143"/>
        <end position="156"/>
    </location>
</feature>
<keyword evidence="7 13" id="KW-0175">Coiled coil</keyword>
<feature type="domain" description="THAP-type" evidence="15">
    <location>
        <begin position="1"/>
        <end position="90"/>
    </location>
</feature>
<dbReference type="Pfam" id="PF05485">
    <property type="entry name" value="THAP"/>
    <property type="match status" value="1"/>
</dbReference>
<dbReference type="SMART" id="SM00980">
    <property type="entry name" value="THAP"/>
    <property type="match status" value="1"/>
</dbReference>
<keyword evidence="6" id="KW-0805">Transcription regulation</keyword>
<dbReference type="Gene3D" id="6.20.210.20">
    <property type="entry name" value="THAP domain"/>
    <property type="match status" value="1"/>
</dbReference>
<evidence type="ECO:0000256" key="8">
    <source>
        <dbReference type="ARBA" id="ARBA00023125"/>
    </source>
</evidence>
<keyword evidence="4 12" id="KW-0863">Zinc-finger</keyword>
<evidence type="ECO:0000256" key="7">
    <source>
        <dbReference type="ARBA" id="ARBA00023054"/>
    </source>
</evidence>
<evidence type="ECO:0000256" key="3">
    <source>
        <dbReference type="ARBA" id="ARBA00022723"/>
    </source>
</evidence>
<accession>A0ABM3FSG4</accession>
<evidence type="ECO:0000256" key="14">
    <source>
        <dbReference type="SAM" id="MobiDB-lite"/>
    </source>
</evidence>
<evidence type="ECO:0000256" key="9">
    <source>
        <dbReference type="ARBA" id="ARBA00023163"/>
    </source>
</evidence>
<dbReference type="GeneID" id="124293595"/>
<gene>
    <name evidence="17" type="primary">LOC124293595</name>
</gene>
<proteinExistence type="inferred from homology"/>
<dbReference type="PROSITE" id="PS50950">
    <property type="entry name" value="ZF_THAP"/>
    <property type="match status" value="1"/>
</dbReference>
<evidence type="ECO:0000256" key="12">
    <source>
        <dbReference type="PROSITE-ProRule" id="PRU00309"/>
    </source>
</evidence>
<dbReference type="RefSeq" id="XP_046590951.1">
    <property type="nucleotide sequence ID" value="XM_046734995.1"/>
</dbReference>
<dbReference type="Proteomes" id="UP000829291">
    <property type="component" value="Chromosome 3"/>
</dbReference>
<name>A0ABM3FSG4_NEOLC</name>
<keyword evidence="3" id="KW-0479">Metal-binding</keyword>
<keyword evidence="16" id="KW-1185">Reference proteome</keyword>
<dbReference type="InterPro" id="IPR038441">
    <property type="entry name" value="THAP_Znf_sf"/>
</dbReference>
<evidence type="ECO:0000256" key="5">
    <source>
        <dbReference type="ARBA" id="ARBA00022833"/>
    </source>
</evidence>
<dbReference type="SMART" id="SM00692">
    <property type="entry name" value="DM3"/>
    <property type="match status" value="1"/>
</dbReference>
<organism evidence="16 17">
    <name type="scientific">Neodiprion lecontei</name>
    <name type="common">Redheaded pine sawfly</name>
    <dbReference type="NCBI Taxonomy" id="441921"/>
    <lineage>
        <taxon>Eukaryota</taxon>
        <taxon>Metazoa</taxon>
        <taxon>Ecdysozoa</taxon>
        <taxon>Arthropoda</taxon>
        <taxon>Hexapoda</taxon>
        <taxon>Insecta</taxon>
        <taxon>Pterygota</taxon>
        <taxon>Neoptera</taxon>
        <taxon>Endopterygota</taxon>
        <taxon>Hymenoptera</taxon>
        <taxon>Tenthredinoidea</taxon>
        <taxon>Diprionidae</taxon>
        <taxon>Diprioninae</taxon>
        <taxon>Neodiprion</taxon>
    </lineage>
</organism>
<evidence type="ECO:0000256" key="6">
    <source>
        <dbReference type="ARBA" id="ARBA00023015"/>
    </source>
</evidence>
<evidence type="ECO:0000313" key="17">
    <source>
        <dbReference type="RefSeq" id="XP_046590951.1"/>
    </source>
</evidence>
<evidence type="ECO:0000256" key="2">
    <source>
        <dbReference type="ARBA" id="ARBA00006177"/>
    </source>
</evidence>
<keyword evidence="5" id="KW-0862">Zinc</keyword>
<reference evidence="17" key="1">
    <citation type="submission" date="2025-08" db="UniProtKB">
        <authorList>
            <consortium name="RefSeq"/>
        </authorList>
    </citation>
    <scope>IDENTIFICATION</scope>
    <source>
        <tissue evidence="17">Thorax and Abdomen</tissue>
    </source>
</reference>
<evidence type="ECO:0000259" key="15">
    <source>
        <dbReference type="PROSITE" id="PS50950"/>
    </source>
</evidence>
<protein>
    <submittedName>
        <fullName evidence="17">Uncharacterized protein LOC124293595 isoform X1</fullName>
    </submittedName>
</protein>